<feature type="domain" description="Bacterial Ig-like" evidence="1">
    <location>
        <begin position="449"/>
        <end position="538"/>
    </location>
</feature>
<organism evidence="2 3">
    <name type="scientific">Bradyrhizobium stylosanthis</name>
    <dbReference type="NCBI Taxonomy" id="1803665"/>
    <lineage>
        <taxon>Bacteria</taxon>
        <taxon>Pseudomonadati</taxon>
        <taxon>Pseudomonadota</taxon>
        <taxon>Alphaproteobacteria</taxon>
        <taxon>Hyphomicrobiales</taxon>
        <taxon>Nitrobacteraceae</taxon>
        <taxon>Bradyrhizobium</taxon>
    </lineage>
</organism>
<dbReference type="InterPro" id="IPR036278">
    <property type="entry name" value="Sialidase_sf"/>
</dbReference>
<dbReference type="STRING" id="1803665.GCA_001641335_02603"/>
<feature type="domain" description="Bacterial Ig-like" evidence="1">
    <location>
        <begin position="256"/>
        <end position="344"/>
    </location>
</feature>
<feature type="domain" description="Bacterial Ig-like" evidence="1">
    <location>
        <begin position="62"/>
        <end position="150"/>
    </location>
</feature>
<comment type="caution">
    <text evidence="2">The sequence shown here is derived from an EMBL/GenBank/DDBJ whole genome shotgun (WGS) entry which is preliminary data.</text>
</comment>
<feature type="domain" description="Bacterial Ig-like" evidence="1">
    <location>
        <begin position="161"/>
        <end position="247"/>
    </location>
</feature>
<feature type="non-terminal residue" evidence="2">
    <location>
        <position position="848"/>
    </location>
</feature>
<protein>
    <submittedName>
        <fullName evidence="2">Ig-like protein group 3</fullName>
    </submittedName>
</protein>
<evidence type="ECO:0000313" key="2">
    <source>
        <dbReference type="EMBL" id="TWA88548.1"/>
    </source>
</evidence>
<dbReference type="InterPro" id="IPR013783">
    <property type="entry name" value="Ig-like_fold"/>
</dbReference>
<dbReference type="PANTHER" id="PTHR34677:SF3">
    <property type="entry name" value="BACTERIAL IG-LIKE DOMAIN-CONTAINING PROTEIN"/>
    <property type="match status" value="1"/>
</dbReference>
<dbReference type="Gene3D" id="2.60.40.10">
    <property type="entry name" value="Immunoglobulins"/>
    <property type="match status" value="9"/>
</dbReference>
<evidence type="ECO:0000259" key="1">
    <source>
        <dbReference type="Pfam" id="PF19077"/>
    </source>
</evidence>
<feature type="domain" description="Bacterial Ig-like" evidence="1">
    <location>
        <begin position="3"/>
        <end position="53"/>
    </location>
</feature>
<name>A0A560CUL6_9BRAD</name>
<dbReference type="InterPro" id="IPR044016">
    <property type="entry name" value="Big_13"/>
</dbReference>
<sequence length="848" mass="84109">MAYEVSTDGGTTWAATTAAQDNLADGSYQFRATVTDVAGNSAISNTISVIVDNTAPVAGTLAFSGLDDTGSTNTPAVTKDGSFDLSLTGTSDANATSVAYEVSTDGGNTWASTTSAQDDLADGSYQFRATVTDAAGNAATSNTISVVVDNTAPTAGTLVFSGLDDTGSANTPAITKDGSFDLSLTGTSDANSTSVAYEVSTDGGNTWGSTSSAQIDLTDGSYQFRATVTDAAGNSATSNTISVVVDNTAPVAGTLAFSGLDDTGSANTPAVTKDGSFDLSLTGTSDANATSVAYEVSTDGGTTWAATSSAQSDLADGNYQFRATVTDAAGNSATSNTISVIVDNTAPTAGTLSFSGLDDTGSANTPAVTKDGSFDLSLTGSSDANATSVAYEVSTDGEVSWAVTTAAQDNLADGSYQFRATVTDAAGNSTTSNTISVVVDNTAPVAGTLAFSVLDDTGSTNTPAVTKDGSFDLSLTGTSDANATSVSYEVSTDGGANWSSTTTAQTDLADGSYQFRATVADAAGNSATSNTIAVVVDNTAPTAGTLSFSGLDDTGSPNTPAVTKDGSFDLSLTGTSDANATSVAYEVSTDGGNTWAATTTAQDDLVDGSYQFRATTTDAAGNSATSNTISVVVDNTAPVAGTLAFSGLDDTGSTNTPAVTKDGSFDLSLTGTSDVNATGVAYEVSTDGGTTWAATTAGQSDLADGSYQFRATVTDDAGNSATSNTISVIVDNTAPTAGTLALSGYTDSGSSSTDFNSTDKTFDLTLTGNADTNATSIAYEVSIDGGTTWGSTSSAQDDLADGSYQFRATTTDAAGNTATSNTIAVVVDNTAPVAGTLAFSGLDDTGSA</sequence>
<accession>A0A560CUL6</accession>
<feature type="domain" description="Bacterial Ig-like" evidence="1">
    <location>
        <begin position="545"/>
        <end position="635"/>
    </location>
</feature>
<feature type="domain" description="Bacterial Ig-like" evidence="1">
    <location>
        <begin position="738"/>
        <end position="829"/>
    </location>
</feature>
<dbReference type="AlphaFoldDB" id="A0A560CUL6"/>
<dbReference type="Proteomes" id="UP000319949">
    <property type="component" value="Unassembled WGS sequence"/>
</dbReference>
<feature type="domain" description="Bacterial Ig-like" evidence="1">
    <location>
        <begin position="644"/>
        <end position="732"/>
    </location>
</feature>
<dbReference type="PANTHER" id="PTHR34677">
    <property type="match status" value="1"/>
</dbReference>
<gene>
    <name evidence="2" type="ORF">FBZ96_1301</name>
</gene>
<feature type="domain" description="Bacterial Ig-like" evidence="1">
    <location>
        <begin position="351"/>
        <end position="441"/>
    </location>
</feature>
<dbReference type="EMBL" id="VITK01000030">
    <property type="protein sequence ID" value="TWA88548.1"/>
    <property type="molecule type" value="Genomic_DNA"/>
</dbReference>
<dbReference type="SUPFAM" id="SSF50939">
    <property type="entry name" value="Sialidases"/>
    <property type="match status" value="1"/>
</dbReference>
<proteinExistence type="predicted"/>
<keyword evidence="3" id="KW-1185">Reference proteome</keyword>
<evidence type="ECO:0000313" key="3">
    <source>
        <dbReference type="Proteomes" id="UP000319949"/>
    </source>
</evidence>
<reference evidence="2 3" key="1">
    <citation type="submission" date="2019-06" db="EMBL/GenBank/DDBJ databases">
        <title>Genomic Encyclopedia of Type Strains, Phase IV (KMG-V): Genome sequencing to study the core and pangenomes of soil and plant-associated prokaryotes.</title>
        <authorList>
            <person name="Whitman W."/>
        </authorList>
    </citation>
    <scope>NUCLEOTIDE SEQUENCE [LARGE SCALE GENOMIC DNA]</scope>
    <source>
        <strain evidence="2 3">BR 510</strain>
    </source>
</reference>
<dbReference type="Pfam" id="PF19077">
    <property type="entry name" value="Big_13"/>
    <property type="match status" value="9"/>
</dbReference>